<dbReference type="InterPro" id="IPR024083">
    <property type="entry name" value="Fumarase/histidase_N"/>
</dbReference>
<dbReference type="InterPro" id="IPR008948">
    <property type="entry name" value="L-Aspartase-like"/>
</dbReference>
<comment type="similarity">
    <text evidence="1 6">Belongs to the class-II fumarase/aspartase family. Aspartase subfamily.</text>
</comment>
<accession>A0A3N1ZRW7</accession>
<name>A0A3N1ZRW7_9ACTN</name>
<dbReference type="FunFam" id="1.10.275.10:FF:000001">
    <property type="entry name" value="Fumarate hydratase, mitochondrial"/>
    <property type="match status" value="1"/>
</dbReference>
<dbReference type="InterPro" id="IPR051546">
    <property type="entry name" value="Aspartate_Ammonia-Lyase"/>
</dbReference>
<dbReference type="EMBL" id="RKHG01000001">
    <property type="protein sequence ID" value="ROR53097.1"/>
    <property type="molecule type" value="Genomic_DNA"/>
</dbReference>
<protein>
    <recommendedName>
        <fullName evidence="3 5">Aspartate ammonia-lyase</fullName>
        <shortName evidence="6">Aspartase</shortName>
        <ecNumber evidence="2 5">4.3.1.1</ecNumber>
    </recommendedName>
</protein>
<organism evidence="9 10">
    <name type="scientific">Luteococcus japonicus</name>
    <dbReference type="NCBI Taxonomy" id="33984"/>
    <lineage>
        <taxon>Bacteria</taxon>
        <taxon>Bacillati</taxon>
        <taxon>Actinomycetota</taxon>
        <taxon>Actinomycetes</taxon>
        <taxon>Propionibacteriales</taxon>
        <taxon>Propionibacteriaceae</taxon>
        <taxon>Luteococcus</taxon>
    </lineage>
</organism>
<dbReference type="Gene3D" id="1.20.200.10">
    <property type="entry name" value="Fumarase/aspartase (Central domain)"/>
    <property type="match status" value="1"/>
</dbReference>
<reference evidence="9 10" key="1">
    <citation type="submission" date="2018-11" db="EMBL/GenBank/DDBJ databases">
        <title>Sequencing the genomes of 1000 actinobacteria strains.</title>
        <authorList>
            <person name="Klenk H.-P."/>
        </authorList>
    </citation>
    <scope>NUCLEOTIDE SEQUENCE [LARGE SCALE GENOMIC DNA]</scope>
    <source>
        <strain evidence="9 10">DSM 10546</strain>
    </source>
</reference>
<dbReference type="PANTHER" id="PTHR42696:SF2">
    <property type="entry name" value="ASPARTATE AMMONIA-LYASE"/>
    <property type="match status" value="1"/>
</dbReference>
<proteinExistence type="inferred from homology"/>
<comment type="catalytic activity">
    <reaction evidence="6">
        <text>L-aspartate = fumarate + NH4(+)</text>
        <dbReference type="Rhea" id="RHEA:16601"/>
        <dbReference type="ChEBI" id="CHEBI:28938"/>
        <dbReference type="ChEBI" id="CHEBI:29806"/>
        <dbReference type="ChEBI" id="CHEBI:29991"/>
        <dbReference type="EC" id="4.3.1.1"/>
    </reaction>
</comment>
<dbReference type="PRINTS" id="PR00149">
    <property type="entry name" value="FUMRATELYASE"/>
</dbReference>
<evidence type="ECO:0000256" key="1">
    <source>
        <dbReference type="ARBA" id="ARBA00005596"/>
    </source>
</evidence>
<sequence length="478" mass="51382">MNSPIRHEEDLLGIREVPAEAYYGIHTVRAIENFRISGVTLNRVPAFVRGMVQVKLACALANAELGAIPQDVADAIQWACHQILDEGRCMDQFPLDVFQGGAGTSVNMNTNEVIANLALEHLGKPKGEYGTVNPNDHVNRSQSTNDAYPTGFRLGVYAALQELQTVVHELAMSLRAKGDEFSEVLKMGRTQLQDAVPMTMGQEFLGWASTLDEELAQLEGTSRLLLEVNLGATAIGTGLNTPRGYAPLAVRKLSDVTGYSCIPAPNLIEATSDCGAYVMVHAALKRLALKLSKICNDLRLLSSGPRAGLNEINLPEMQAGSSIMPAKVNPVIPEVVNQVCFKVYGNDITVLMAADAGQLQLNVMEPVIGQAMFESIGLLSAACQTLQDRCVTGITANVEDCRDYVMNSIGIVTYLNDLIGHHAGDSIGKECAATGKSVTEVVLERGLLDAQTLEQVFSVQNLMHPADLSRLLDSAGAH</sequence>
<dbReference type="InterPro" id="IPR000362">
    <property type="entry name" value="Fumarate_lyase_fam"/>
</dbReference>
<dbReference type="FunFam" id="1.20.200.10:FF:000001">
    <property type="entry name" value="Fumarate hydratase, mitochondrial"/>
    <property type="match status" value="1"/>
</dbReference>
<dbReference type="PANTHER" id="PTHR42696">
    <property type="entry name" value="ASPARTATE AMMONIA-LYASE"/>
    <property type="match status" value="1"/>
</dbReference>
<dbReference type="NCBIfam" id="NF008909">
    <property type="entry name" value="PRK12273.1"/>
    <property type="match status" value="1"/>
</dbReference>
<dbReference type="EC" id="4.3.1.1" evidence="2 5"/>
<evidence type="ECO:0000259" key="8">
    <source>
        <dbReference type="Pfam" id="PF10415"/>
    </source>
</evidence>
<dbReference type="GO" id="GO:0006531">
    <property type="term" value="P:aspartate metabolic process"/>
    <property type="evidence" value="ECO:0007669"/>
    <property type="project" value="InterPro"/>
</dbReference>
<feature type="domain" description="Fumarase C C-terminal" evidence="8">
    <location>
        <begin position="411"/>
        <end position="464"/>
    </location>
</feature>
<evidence type="ECO:0000256" key="6">
    <source>
        <dbReference type="RuleBase" id="RU362017"/>
    </source>
</evidence>
<dbReference type="GO" id="GO:0005829">
    <property type="term" value="C:cytosol"/>
    <property type="evidence" value="ECO:0007669"/>
    <property type="project" value="TreeGrafter"/>
</dbReference>
<evidence type="ECO:0000256" key="3">
    <source>
        <dbReference type="ARBA" id="ARBA00016146"/>
    </source>
</evidence>
<dbReference type="SUPFAM" id="SSF48557">
    <property type="entry name" value="L-aspartase-like"/>
    <property type="match status" value="1"/>
</dbReference>
<evidence type="ECO:0000313" key="9">
    <source>
        <dbReference type="EMBL" id="ROR53097.1"/>
    </source>
</evidence>
<dbReference type="Pfam" id="PF10415">
    <property type="entry name" value="FumaraseC_C"/>
    <property type="match status" value="1"/>
</dbReference>
<dbReference type="Gene3D" id="1.10.275.10">
    <property type="entry name" value="Fumarase/aspartase (N-terminal domain)"/>
    <property type="match status" value="1"/>
</dbReference>
<dbReference type="InterPro" id="IPR018951">
    <property type="entry name" value="Fumarase_C_C"/>
</dbReference>
<dbReference type="Gene3D" id="1.10.40.30">
    <property type="entry name" value="Fumarase/aspartase (C-terminal domain)"/>
    <property type="match status" value="1"/>
</dbReference>
<comment type="caution">
    <text evidence="9">The sequence shown here is derived from an EMBL/GenBank/DDBJ whole genome shotgun (WGS) entry which is preliminary data.</text>
</comment>
<evidence type="ECO:0000256" key="4">
    <source>
        <dbReference type="ARBA" id="ARBA00023239"/>
    </source>
</evidence>
<dbReference type="InterPro" id="IPR022761">
    <property type="entry name" value="Fumarate_lyase_N"/>
</dbReference>
<dbReference type="GO" id="GO:0008797">
    <property type="term" value="F:aspartate ammonia-lyase activity"/>
    <property type="evidence" value="ECO:0007669"/>
    <property type="project" value="UniProtKB-UniRule"/>
</dbReference>
<dbReference type="PRINTS" id="PR00145">
    <property type="entry name" value="ARGSUCLYASE"/>
</dbReference>
<feature type="domain" description="Fumarate lyase N-terminal" evidence="7">
    <location>
        <begin position="15"/>
        <end position="345"/>
    </location>
</feature>
<dbReference type="GO" id="GO:0006099">
    <property type="term" value="P:tricarboxylic acid cycle"/>
    <property type="evidence" value="ECO:0007669"/>
    <property type="project" value="InterPro"/>
</dbReference>
<dbReference type="NCBIfam" id="TIGR00839">
    <property type="entry name" value="aspA"/>
    <property type="match status" value="1"/>
</dbReference>
<dbReference type="RefSeq" id="WP_123574676.1">
    <property type="nucleotide sequence ID" value="NZ_RKHG01000001.1"/>
</dbReference>
<gene>
    <name evidence="9" type="ORF">EDD41_0222</name>
</gene>
<keyword evidence="4 6" id="KW-0456">Lyase</keyword>
<dbReference type="CDD" id="cd01357">
    <property type="entry name" value="Aspartase"/>
    <property type="match status" value="1"/>
</dbReference>
<evidence type="ECO:0000259" key="7">
    <source>
        <dbReference type="Pfam" id="PF00206"/>
    </source>
</evidence>
<dbReference type="Proteomes" id="UP000275749">
    <property type="component" value="Unassembled WGS sequence"/>
</dbReference>
<dbReference type="InterPro" id="IPR020557">
    <property type="entry name" value="Fumarate_lyase_CS"/>
</dbReference>
<dbReference type="PROSITE" id="PS00163">
    <property type="entry name" value="FUMARATE_LYASES"/>
    <property type="match status" value="1"/>
</dbReference>
<evidence type="ECO:0000313" key="10">
    <source>
        <dbReference type="Proteomes" id="UP000275749"/>
    </source>
</evidence>
<dbReference type="Pfam" id="PF00206">
    <property type="entry name" value="Lyase_1"/>
    <property type="match status" value="1"/>
</dbReference>
<dbReference type="InterPro" id="IPR004708">
    <property type="entry name" value="ApsA"/>
</dbReference>
<dbReference type="AlphaFoldDB" id="A0A3N1ZRW7"/>
<evidence type="ECO:0000256" key="2">
    <source>
        <dbReference type="ARBA" id="ARBA00012992"/>
    </source>
</evidence>
<evidence type="ECO:0000256" key="5">
    <source>
        <dbReference type="NCBIfam" id="TIGR00839"/>
    </source>
</evidence>